<reference evidence="3" key="1">
    <citation type="journal article" date="2014" name="Proc. Natl. Acad. Sci. U.S.A.">
        <title>Extensive sampling of basidiomycete genomes demonstrates inadequacy of the white-rot/brown-rot paradigm for wood decay fungi.</title>
        <authorList>
            <person name="Riley R."/>
            <person name="Salamov A.A."/>
            <person name="Brown D.W."/>
            <person name="Nagy L.G."/>
            <person name="Floudas D."/>
            <person name="Held B.W."/>
            <person name="Levasseur A."/>
            <person name="Lombard V."/>
            <person name="Morin E."/>
            <person name="Otillar R."/>
            <person name="Lindquist E.A."/>
            <person name="Sun H."/>
            <person name="LaButti K.M."/>
            <person name="Schmutz J."/>
            <person name="Jabbour D."/>
            <person name="Luo H."/>
            <person name="Baker S.E."/>
            <person name="Pisabarro A.G."/>
            <person name="Walton J.D."/>
            <person name="Blanchette R.A."/>
            <person name="Henrissat B."/>
            <person name="Martin F."/>
            <person name="Cullen D."/>
            <person name="Hibbett D.S."/>
            <person name="Grigoriev I.V."/>
        </authorList>
    </citation>
    <scope>NUCLEOTIDE SEQUENCE [LARGE SCALE GENOMIC DNA]</scope>
    <source>
        <strain evidence="3">CBS 339.88</strain>
    </source>
</reference>
<dbReference type="EMBL" id="KL142410">
    <property type="protein sequence ID" value="KDR68166.1"/>
    <property type="molecule type" value="Genomic_DNA"/>
</dbReference>
<protein>
    <submittedName>
        <fullName evidence="2">Uncharacterized protein</fullName>
    </submittedName>
</protein>
<keyword evidence="1" id="KW-0732">Signal</keyword>
<sequence length="194" mass="21383">MRTCLLPILLLIAPFAFSKALGVPRDLDSGNVVIESRQDVNIISIQAPDPFKAISEYLQNEENNKIAQSKVEVKANNPSQTGIELLRGALNDIQADNGRKHNGYSVMAVRTFKAQVPAWDGLPGPDWGHTFMTMNGSDGPTTWDYYYYRTGHITVDTTDFAHDVVIVGNALVDHNAQSPTLYTISLPLAVNNRL</sequence>
<name>A0A067SBC1_GALM3</name>
<feature type="signal peptide" evidence="1">
    <location>
        <begin position="1"/>
        <end position="20"/>
    </location>
</feature>
<gene>
    <name evidence="2" type="ORF">GALMADRAFT_146649</name>
</gene>
<evidence type="ECO:0000313" key="2">
    <source>
        <dbReference type="EMBL" id="KDR68166.1"/>
    </source>
</evidence>
<organism evidence="2 3">
    <name type="scientific">Galerina marginata (strain CBS 339.88)</name>
    <dbReference type="NCBI Taxonomy" id="685588"/>
    <lineage>
        <taxon>Eukaryota</taxon>
        <taxon>Fungi</taxon>
        <taxon>Dikarya</taxon>
        <taxon>Basidiomycota</taxon>
        <taxon>Agaricomycotina</taxon>
        <taxon>Agaricomycetes</taxon>
        <taxon>Agaricomycetidae</taxon>
        <taxon>Agaricales</taxon>
        <taxon>Agaricineae</taxon>
        <taxon>Strophariaceae</taxon>
        <taxon>Galerina</taxon>
    </lineage>
</organism>
<accession>A0A067SBC1</accession>
<keyword evidence="3" id="KW-1185">Reference proteome</keyword>
<evidence type="ECO:0000256" key="1">
    <source>
        <dbReference type="SAM" id="SignalP"/>
    </source>
</evidence>
<proteinExistence type="predicted"/>
<feature type="chain" id="PRO_5001645579" evidence="1">
    <location>
        <begin position="21"/>
        <end position="194"/>
    </location>
</feature>
<dbReference type="Proteomes" id="UP000027222">
    <property type="component" value="Unassembled WGS sequence"/>
</dbReference>
<dbReference type="HOGENOM" id="CLU_1402534_0_0_1"/>
<dbReference type="AlphaFoldDB" id="A0A067SBC1"/>
<evidence type="ECO:0000313" key="3">
    <source>
        <dbReference type="Proteomes" id="UP000027222"/>
    </source>
</evidence>